<organism evidence="2 3">
    <name type="scientific">Cytospora leucostoma</name>
    <dbReference type="NCBI Taxonomy" id="1230097"/>
    <lineage>
        <taxon>Eukaryota</taxon>
        <taxon>Fungi</taxon>
        <taxon>Dikarya</taxon>
        <taxon>Ascomycota</taxon>
        <taxon>Pezizomycotina</taxon>
        <taxon>Sordariomycetes</taxon>
        <taxon>Sordariomycetidae</taxon>
        <taxon>Diaporthales</taxon>
        <taxon>Cytosporaceae</taxon>
        <taxon>Cytospora</taxon>
    </lineage>
</organism>
<evidence type="ECO:0000313" key="3">
    <source>
        <dbReference type="Proteomes" id="UP000285146"/>
    </source>
</evidence>
<sequence length="145" mass="16515">MSFKMPHTSLYLRQLTSGKPSVNTIQSKMATKGATWNQFTVSQRCSLRLMGEQQASVYPIHRRWVHSAPAEPETSPIKEDKAKIVERETEPTDKGSWSRRPDGLWLHSVTVPSEQGKEAKEQVTGPYIKTEEGFVHIQRYYPDGV</sequence>
<dbReference type="EMBL" id="LKEB01000016">
    <property type="protein sequence ID" value="ROW13975.1"/>
    <property type="molecule type" value="Genomic_DNA"/>
</dbReference>
<feature type="compositionally biased region" description="Basic and acidic residues" evidence="1">
    <location>
        <begin position="76"/>
        <end position="93"/>
    </location>
</feature>
<comment type="caution">
    <text evidence="2">The sequence shown here is derived from an EMBL/GenBank/DDBJ whole genome shotgun (WGS) entry which is preliminary data.</text>
</comment>
<keyword evidence="3" id="KW-1185">Reference proteome</keyword>
<dbReference type="OrthoDB" id="5227450at2759"/>
<name>A0A423XD90_9PEZI</name>
<dbReference type="Proteomes" id="UP000285146">
    <property type="component" value="Unassembled WGS sequence"/>
</dbReference>
<proteinExistence type="predicted"/>
<reference evidence="2 3" key="1">
    <citation type="submission" date="2015-09" db="EMBL/GenBank/DDBJ databases">
        <title>Host preference determinants of Valsa canker pathogens revealed by comparative genomics.</title>
        <authorList>
            <person name="Yin Z."/>
            <person name="Huang L."/>
        </authorList>
    </citation>
    <scope>NUCLEOTIDE SEQUENCE [LARGE SCALE GENOMIC DNA]</scope>
    <source>
        <strain evidence="2 3">SXYLt</strain>
    </source>
</reference>
<gene>
    <name evidence="2" type="ORF">VPNG_04016</name>
</gene>
<protein>
    <submittedName>
        <fullName evidence="2">Uncharacterized protein</fullName>
    </submittedName>
</protein>
<dbReference type="AlphaFoldDB" id="A0A423XD90"/>
<dbReference type="InParanoid" id="A0A423XD90"/>
<evidence type="ECO:0000313" key="2">
    <source>
        <dbReference type="EMBL" id="ROW13975.1"/>
    </source>
</evidence>
<accession>A0A423XD90</accession>
<feature type="region of interest" description="Disordered" evidence="1">
    <location>
        <begin position="67"/>
        <end position="103"/>
    </location>
</feature>
<evidence type="ECO:0000256" key="1">
    <source>
        <dbReference type="SAM" id="MobiDB-lite"/>
    </source>
</evidence>